<gene>
    <name evidence="1" type="ORF">JI746_15575</name>
</gene>
<evidence type="ECO:0000313" key="1">
    <source>
        <dbReference type="EMBL" id="MBL0426534.1"/>
    </source>
</evidence>
<evidence type="ECO:0008006" key="3">
    <source>
        <dbReference type="Google" id="ProtNLM"/>
    </source>
</evidence>
<organism evidence="1 2">
    <name type="scientific">Ramlibacter alkalitolerans</name>
    <dbReference type="NCBI Taxonomy" id="2039631"/>
    <lineage>
        <taxon>Bacteria</taxon>
        <taxon>Pseudomonadati</taxon>
        <taxon>Pseudomonadota</taxon>
        <taxon>Betaproteobacteria</taxon>
        <taxon>Burkholderiales</taxon>
        <taxon>Comamonadaceae</taxon>
        <taxon>Ramlibacter</taxon>
    </lineage>
</organism>
<sequence length="175" mass="18929">MQKAIAATRGQNGESETAVPPLADPFGLAAFQRAWLDSATALMKAPLSGDVSQWIRAWGEAVGQVGLVNVNYAGSRDVQAEQRITGRYSYGSQLGRMLEILAPHVRQHQAEFSAECGPQAVEDLLAMADEIGALKEASVEELLAKVRQWQQSDGFDGKLQRLLAGLHDLEKASRA</sequence>
<protein>
    <recommendedName>
        <fullName evidence="3">Poly(3-hydroxyalkanoate) polymerase subunit PhaE</fullName>
    </recommendedName>
</protein>
<comment type="caution">
    <text evidence="1">The sequence shown here is derived from an EMBL/GenBank/DDBJ whole genome shotgun (WGS) entry which is preliminary data.</text>
</comment>
<accession>A0ABS1JQI0</accession>
<dbReference type="Proteomes" id="UP000622707">
    <property type="component" value="Unassembled WGS sequence"/>
</dbReference>
<proteinExistence type="predicted"/>
<keyword evidence="2" id="KW-1185">Reference proteome</keyword>
<reference evidence="1 2" key="1">
    <citation type="journal article" date="2017" name="Int. J. Syst. Evol. Microbiol.">
        <title>Ramlibacter alkalitolerans sp. nov., alkali-tolerant bacterium isolated from soil of ginseng.</title>
        <authorList>
            <person name="Lee D.H."/>
            <person name="Cha C.J."/>
        </authorList>
    </citation>
    <scope>NUCLEOTIDE SEQUENCE [LARGE SCALE GENOMIC DNA]</scope>
    <source>
        <strain evidence="1 2">KACC 19305</strain>
    </source>
</reference>
<dbReference type="EMBL" id="JAEQND010000008">
    <property type="protein sequence ID" value="MBL0426534.1"/>
    <property type="molecule type" value="Genomic_DNA"/>
</dbReference>
<evidence type="ECO:0000313" key="2">
    <source>
        <dbReference type="Proteomes" id="UP000622707"/>
    </source>
</evidence>
<name>A0ABS1JQI0_9BURK</name>
<dbReference type="RefSeq" id="WP_201690718.1">
    <property type="nucleotide sequence ID" value="NZ_JAEQND010000008.1"/>
</dbReference>